<proteinExistence type="predicted"/>
<evidence type="ECO:0000259" key="6">
    <source>
        <dbReference type="PROSITE" id="PS50172"/>
    </source>
</evidence>
<evidence type="ECO:0000313" key="9">
    <source>
        <dbReference type="WBParaSite" id="TTAC_0000439601-mRNA-1"/>
    </source>
</evidence>
<name>A0A0R3WUF6_HYDTA</name>
<keyword evidence="5" id="KW-0539">Nucleus</keyword>
<protein>
    <submittedName>
        <fullName evidence="9">BRCT domain-containing protein</fullName>
    </submittedName>
</protein>
<dbReference type="InterPro" id="IPR001357">
    <property type="entry name" value="BRCT_dom"/>
</dbReference>
<dbReference type="PROSITE" id="PS50172">
    <property type="entry name" value="BRCT"/>
    <property type="match status" value="1"/>
</dbReference>
<reference evidence="9" key="1">
    <citation type="submission" date="2017-02" db="UniProtKB">
        <authorList>
            <consortium name="WormBaseParasite"/>
        </authorList>
    </citation>
    <scope>IDENTIFICATION</scope>
</reference>
<dbReference type="AlphaFoldDB" id="A0A0R3WUF6"/>
<evidence type="ECO:0000256" key="3">
    <source>
        <dbReference type="ARBA" id="ARBA00022763"/>
    </source>
</evidence>
<keyword evidence="3" id="KW-0227">DNA damage</keyword>
<dbReference type="GO" id="GO:0045944">
    <property type="term" value="P:positive regulation of transcription by RNA polymerase II"/>
    <property type="evidence" value="ECO:0007669"/>
    <property type="project" value="TreeGrafter"/>
</dbReference>
<reference evidence="7 8" key="2">
    <citation type="submission" date="2018-11" db="EMBL/GenBank/DDBJ databases">
        <authorList>
            <consortium name="Pathogen Informatics"/>
        </authorList>
    </citation>
    <scope>NUCLEOTIDE SEQUENCE [LARGE SCALE GENOMIC DNA]</scope>
</reference>
<evidence type="ECO:0000256" key="2">
    <source>
        <dbReference type="ARBA" id="ARBA00022737"/>
    </source>
</evidence>
<evidence type="ECO:0000313" key="7">
    <source>
        <dbReference type="EMBL" id="VDM24805.1"/>
    </source>
</evidence>
<dbReference type="PANTHER" id="PTHR13763:SF0">
    <property type="entry name" value="BREAST CANCER TYPE 1 SUSCEPTIBILITY PROTEIN"/>
    <property type="match status" value="1"/>
</dbReference>
<dbReference type="InterPro" id="IPR036420">
    <property type="entry name" value="BRCT_dom_sf"/>
</dbReference>
<dbReference type="GO" id="GO:0070531">
    <property type="term" value="C:BRCA1-A complex"/>
    <property type="evidence" value="ECO:0007669"/>
    <property type="project" value="TreeGrafter"/>
</dbReference>
<dbReference type="InterPro" id="IPR031099">
    <property type="entry name" value="BRCA1-associated"/>
</dbReference>
<dbReference type="OrthoDB" id="6105938at2759"/>
<dbReference type="PANTHER" id="PTHR13763">
    <property type="entry name" value="BREAST CANCER TYPE 1 SUSCEPTIBILITY PROTEIN BRCA1"/>
    <property type="match status" value="1"/>
</dbReference>
<dbReference type="Gene3D" id="3.40.50.10190">
    <property type="entry name" value="BRCT domain"/>
    <property type="match status" value="1"/>
</dbReference>
<accession>A0A0R3WUF6</accession>
<keyword evidence="4" id="KW-0234">DNA repair</keyword>
<dbReference type="EMBL" id="UYWX01004281">
    <property type="protein sequence ID" value="VDM24805.1"/>
    <property type="molecule type" value="Genomic_DNA"/>
</dbReference>
<dbReference type="SUPFAM" id="SSF52113">
    <property type="entry name" value="BRCT domain"/>
    <property type="match status" value="1"/>
</dbReference>
<feature type="domain" description="BRCT" evidence="6">
    <location>
        <begin position="81"/>
        <end position="170"/>
    </location>
</feature>
<keyword evidence="2" id="KW-0677">Repeat</keyword>
<dbReference type="GO" id="GO:0004842">
    <property type="term" value="F:ubiquitin-protein transferase activity"/>
    <property type="evidence" value="ECO:0007669"/>
    <property type="project" value="TreeGrafter"/>
</dbReference>
<dbReference type="WBParaSite" id="TTAC_0000439601-mRNA-1">
    <property type="protein sequence ID" value="TTAC_0000439601-mRNA-1"/>
    <property type="gene ID" value="TTAC_0000439601"/>
</dbReference>
<gene>
    <name evidence="7" type="ORF">TTAC_LOCUS4380</name>
</gene>
<dbReference type="Proteomes" id="UP000274429">
    <property type="component" value="Unassembled WGS sequence"/>
</dbReference>
<comment type="subcellular location">
    <subcellularLocation>
        <location evidence="1">Nucleus</location>
    </subcellularLocation>
</comment>
<evidence type="ECO:0000256" key="1">
    <source>
        <dbReference type="ARBA" id="ARBA00004123"/>
    </source>
</evidence>
<keyword evidence="8" id="KW-1185">Reference proteome</keyword>
<dbReference type="STRING" id="6205.A0A0R3WUF6"/>
<dbReference type="SMART" id="SM00292">
    <property type="entry name" value="BRCT"/>
    <property type="match status" value="1"/>
</dbReference>
<dbReference type="GO" id="GO:0000724">
    <property type="term" value="P:double-strand break repair via homologous recombination"/>
    <property type="evidence" value="ECO:0007669"/>
    <property type="project" value="TreeGrafter"/>
</dbReference>
<evidence type="ECO:0000256" key="5">
    <source>
        <dbReference type="ARBA" id="ARBA00023242"/>
    </source>
</evidence>
<evidence type="ECO:0000313" key="8">
    <source>
        <dbReference type="Proteomes" id="UP000274429"/>
    </source>
</evidence>
<organism evidence="9">
    <name type="scientific">Hydatigena taeniaeformis</name>
    <name type="common">Feline tapeworm</name>
    <name type="synonym">Taenia taeniaeformis</name>
    <dbReference type="NCBI Taxonomy" id="6205"/>
    <lineage>
        <taxon>Eukaryota</taxon>
        <taxon>Metazoa</taxon>
        <taxon>Spiralia</taxon>
        <taxon>Lophotrochozoa</taxon>
        <taxon>Platyhelminthes</taxon>
        <taxon>Cestoda</taxon>
        <taxon>Eucestoda</taxon>
        <taxon>Cyclophyllidea</taxon>
        <taxon>Taeniidae</taxon>
        <taxon>Hydatigera</taxon>
    </lineage>
</organism>
<sequence length="276" mass="29924">MDDTETPLTEATSVSLIRIESSQPAAASTLEILPLTQTPSCTYVSGAIPFTQSRCLSTSLTADTENINPKSDEKGSAQPAIFVTGSNLSPIEINALRRFCRQFNAFEMPSFEPNRTTHVVMATQVTRPRVAQRTLKYFMGILYGAWVVNTLWVRKCLLAATLLPEETFEIQGDTMCGDCHEGPRRGRLRVAAIPPSLSTSNQCTALLSYPDQRGPFTGLLLCPFGDISPLTPKDFDALVIGGGGTPITEPSLFPSEVVVTATDATGNKSRRLIFTC</sequence>
<dbReference type="GO" id="GO:0031436">
    <property type="term" value="C:BRCA1-BARD1 complex"/>
    <property type="evidence" value="ECO:0007669"/>
    <property type="project" value="TreeGrafter"/>
</dbReference>
<evidence type="ECO:0000256" key="4">
    <source>
        <dbReference type="ARBA" id="ARBA00023204"/>
    </source>
</evidence>